<proteinExistence type="predicted"/>
<organism evidence="1 2">
    <name type="scientific">Teratosphaeria nubilosa</name>
    <dbReference type="NCBI Taxonomy" id="161662"/>
    <lineage>
        <taxon>Eukaryota</taxon>
        <taxon>Fungi</taxon>
        <taxon>Dikarya</taxon>
        <taxon>Ascomycota</taxon>
        <taxon>Pezizomycotina</taxon>
        <taxon>Dothideomycetes</taxon>
        <taxon>Dothideomycetidae</taxon>
        <taxon>Mycosphaerellales</taxon>
        <taxon>Teratosphaeriaceae</taxon>
        <taxon>Teratosphaeria</taxon>
    </lineage>
</organism>
<evidence type="ECO:0000313" key="2">
    <source>
        <dbReference type="Proteomes" id="UP000799436"/>
    </source>
</evidence>
<protein>
    <submittedName>
        <fullName evidence="1">Uncharacterized protein</fullName>
    </submittedName>
</protein>
<sequence>MLRVAFPVIVANYSSSLMHSSPSARSFGMLSGAAPPAIRSVTDANSRCAFATDASKTALCFLTLLVWLRTAACCRRIPLSMILIFLSAASGGKVEVRKCGKFRSKSSMRSNGIRQHSCTSTTSYEGDQCALRAATKAHKGQQPGTIKSIGEPAEAPIDILGPSTARPYAYQFLCCPQIDLKFRSLWFANHINGGVATWDGEK</sequence>
<accession>A0A6G1LCJ7</accession>
<reference evidence="1" key="1">
    <citation type="journal article" date="2020" name="Stud. Mycol.">
        <title>101 Dothideomycetes genomes: a test case for predicting lifestyles and emergence of pathogens.</title>
        <authorList>
            <person name="Haridas S."/>
            <person name="Albert R."/>
            <person name="Binder M."/>
            <person name="Bloem J."/>
            <person name="Labutti K."/>
            <person name="Salamov A."/>
            <person name="Andreopoulos B."/>
            <person name="Baker S."/>
            <person name="Barry K."/>
            <person name="Bills G."/>
            <person name="Bluhm B."/>
            <person name="Cannon C."/>
            <person name="Castanera R."/>
            <person name="Culley D."/>
            <person name="Daum C."/>
            <person name="Ezra D."/>
            <person name="Gonzalez J."/>
            <person name="Henrissat B."/>
            <person name="Kuo A."/>
            <person name="Liang C."/>
            <person name="Lipzen A."/>
            <person name="Lutzoni F."/>
            <person name="Magnuson J."/>
            <person name="Mondo S."/>
            <person name="Nolan M."/>
            <person name="Ohm R."/>
            <person name="Pangilinan J."/>
            <person name="Park H.-J."/>
            <person name="Ramirez L."/>
            <person name="Alfaro M."/>
            <person name="Sun H."/>
            <person name="Tritt A."/>
            <person name="Yoshinaga Y."/>
            <person name="Zwiers L.-H."/>
            <person name="Turgeon B."/>
            <person name="Goodwin S."/>
            <person name="Spatafora J."/>
            <person name="Crous P."/>
            <person name="Grigoriev I."/>
        </authorList>
    </citation>
    <scope>NUCLEOTIDE SEQUENCE</scope>
    <source>
        <strain evidence="1">CBS 116005</strain>
    </source>
</reference>
<dbReference type="AlphaFoldDB" id="A0A6G1LCJ7"/>
<gene>
    <name evidence="1" type="ORF">EJ03DRAFT_60601</name>
</gene>
<evidence type="ECO:0000313" key="1">
    <source>
        <dbReference type="EMBL" id="KAF2770661.1"/>
    </source>
</evidence>
<dbReference type="EMBL" id="ML995824">
    <property type="protein sequence ID" value="KAF2770661.1"/>
    <property type="molecule type" value="Genomic_DNA"/>
</dbReference>
<name>A0A6G1LCJ7_9PEZI</name>
<dbReference type="Proteomes" id="UP000799436">
    <property type="component" value="Unassembled WGS sequence"/>
</dbReference>
<keyword evidence="2" id="KW-1185">Reference proteome</keyword>